<dbReference type="EMBL" id="BMQC01000006">
    <property type="protein sequence ID" value="GGK29056.1"/>
    <property type="molecule type" value="Genomic_DNA"/>
</dbReference>
<dbReference type="Proteomes" id="UP000662200">
    <property type="component" value="Unassembled WGS sequence"/>
</dbReference>
<organism evidence="1 2">
    <name type="scientific">Pilimelia terevasa</name>
    <dbReference type="NCBI Taxonomy" id="53372"/>
    <lineage>
        <taxon>Bacteria</taxon>
        <taxon>Bacillati</taxon>
        <taxon>Actinomycetota</taxon>
        <taxon>Actinomycetes</taxon>
        <taxon>Micromonosporales</taxon>
        <taxon>Micromonosporaceae</taxon>
        <taxon>Pilimelia</taxon>
    </lineage>
</organism>
<dbReference type="RefSeq" id="WP_189114181.1">
    <property type="nucleotide sequence ID" value="NZ_BMQC01000006.1"/>
</dbReference>
<dbReference type="AlphaFoldDB" id="A0A8J3BM49"/>
<evidence type="ECO:0000313" key="1">
    <source>
        <dbReference type="EMBL" id="GGK29056.1"/>
    </source>
</evidence>
<sequence>MTTLEERLGLAPPADPAGAPVWLLDVDGVINARKPRWSAAPHHGTAHAAGFPYPMRWAPALLDRIRDLHTAGGAQVVWCSTWCAFSNQVERLFRLPPLERAFADQVHGEHADRLKVEAARRVLARGRRLIWTDDEVVPLADSPLHAELTGTGRALLIRPESRAGLNPEHMDTIEAFTASAQSATGSTGTGTADC</sequence>
<keyword evidence="2" id="KW-1185">Reference proteome</keyword>
<accession>A0A8J3BM49</accession>
<reference evidence="1" key="2">
    <citation type="submission" date="2020-09" db="EMBL/GenBank/DDBJ databases">
        <authorList>
            <person name="Sun Q."/>
            <person name="Ohkuma M."/>
        </authorList>
    </citation>
    <scope>NUCLEOTIDE SEQUENCE</scope>
    <source>
        <strain evidence="1">JCM 3091</strain>
    </source>
</reference>
<reference evidence="1" key="1">
    <citation type="journal article" date="2014" name="Int. J. Syst. Evol. Microbiol.">
        <title>Complete genome sequence of Corynebacterium casei LMG S-19264T (=DSM 44701T), isolated from a smear-ripened cheese.</title>
        <authorList>
            <consortium name="US DOE Joint Genome Institute (JGI-PGF)"/>
            <person name="Walter F."/>
            <person name="Albersmeier A."/>
            <person name="Kalinowski J."/>
            <person name="Ruckert C."/>
        </authorList>
    </citation>
    <scope>NUCLEOTIDE SEQUENCE</scope>
    <source>
        <strain evidence="1">JCM 3091</strain>
    </source>
</reference>
<gene>
    <name evidence="1" type="ORF">GCM10010124_22290</name>
</gene>
<evidence type="ECO:0000313" key="2">
    <source>
        <dbReference type="Proteomes" id="UP000662200"/>
    </source>
</evidence>
<dbReference type="Pfam" id="PF18143">
    <property type="entry name" value="HAD_SAK_2"/>
    <property type="match status" value="1"/>
</dbReference>
<name>A0A8J3BM49_9ACTN</name>
<comment type="caution">
    <text evidence="1">The sequence shown here is derived from an EMBL/GenBank/DDBJ whole genome shotgun (WGS) entry which is preliminary data.</text>
</comment>
<proteinExistence type="predicted"/>
<protein>
    <submittedName>
        <fullName evidence="1">Uncharacterized protein</fullName>
    </submittedName>
</protein>